<reference evidence="4" key="1">
    <citation type="submission" date="2016-11" db="EMBL/GenBank/DDBJ databases">
        <authorList>
            <person name="Varghese N."/>
            <person name="Submissions S."/>
        </authorList>
    </citation>
    <scope>NUCLEOTIDE SEQUENCE [LARGE SCALE GENOMIC DNA]</scope>
    <source>
        <strain evidence="4">DSM 2635</strain>
    </source>
</reference>
<gene>
    <name evidence="3" type="ORF">SAMN04488530_11410</name>
</gene>
<dbReference type="EMBL" id="FQWX01000014">
    <property type="protein sequence ID" value="SHH00316.1"/>
    <property type="molecule type" value="Genomic_DNA"/>
</dbReference>
<dbReference type="Proteomes" id="UP000243255">
    <property type="component" value="Unassembled WGS sequence"/>
</dbReference>
<evidence type="ECO:0000313" key="4">
    <source>
        <dbReference type="Proteomes" id="UP000243255"/>
    </source>
</evidence>
<dbReference type="AlphaFoldDB" id="A0A1M5PEW7"/>
<keyword evidence="1 3" id="KW-0808">Transferase</keyword>
<dbReference type="STRING" id="1121321.SAMN04488530_11410"/>
<evidence type="ECO:0000313" key="3">
    <source>
        <dbReference type="EMBL" id="SHH00316.1"/>
    </source>
</evidence>
<dbReference type="SUPFAM" id="SSF53756">
    <property type="entry name" value="UDP-Glycosyltransferase/glycogen phosphorylase"/>
    <property type="match status" value="1"/>
</dbReference>
<name>A0A1M5PEW7_9FIRM</name>
<keyword evidence="4" id="KW-1185">Reference proteome</keyword>
<accession>A0A1M5PEW7</accession>
<evidence type="ECO:0000259" key="2">
    <source>
        <dbReference type="Pfam" id="PF13439"/>
    </source>
</evidence>
<evidence type="ECO:0000256" key="1">
    <source>
        <dbReference type="ARBA" id="ARBA00022679"/>
    </source>
</evidence>
<dbReference type="PANTHER" id="PTHR46401:SF2">
    <property type="entry name" value="GLYCOSYLTRANSFERASE WBBK-RELATED"/>
    <property type="match status" value="1"/>
</dbReference>
<protein>
    <submittedName>
        <fullName evidence="3">Glycosyltransferase involved in cell wall bisynthesis</fullName>
    </submittedName>
</protein>
<dbReference type="RefSeq" id="WP_073125989.1">
    <property type="nucleotide sequence ID" value="NZ_BAABCH010000020.1"/>
</dbReference>
<dbReference type="OrthoDB" id="9801492at2"/>
<sequence>MKRIVHIVNGTITGYDGYAQRVKRQLELWSCYDEFNVHIENFTSWKKLMPAKLKKVMRDTMQYFSDKKFTINFNIGLPVVLFFANPDMYFKYCANTIIRKNKNKRMDVLYAENLLCGYIAYHVNKKQNTPYIIDYHGVAPEEFRESGTSFGRVNYSYYKKIEKITLENAKFIVCVSNSFKSYICNNFDVASENVVVIPSCIHQEKIEFDNDLRKEKRKILKLEDKKVIIYAGGIGLWHCTDEIAHLFKRIIDYDENFYLIFLTHNHNKETVINIMNKHNVNVRNYMVDAVRHDQVYSYYMAADIGIILRDESLINRISSPTKIPEYLSSGLTLLTTDTIGDVSSIPTNKIVLNYNNIKDGTINASIICNMLEKLKDREANFQKSKLYLKENFVWGNMWYKYQTIFETKETKYE</sequence>
<feature type="domain" description="Glycosyltransferase subfamily 4-like N-terminal" evidence="2">
    <location>
        <begin position="82"/>
        <end position="202"/>
    </location>
</feature>
<dbReference type="GO" id="GO:0009103">
    <property type="term" value="P:lipopolysaccharide biosynthetic process"/>
    <property type="evidence" value="ECO:0007669"/>
    <property type="project" value="TreeGrafter"/>
</dbReference>
<dbReference type="Gene3D" id="3.40.50.2000">
    <property type="entry name" value="Glycogen Phosphorylase B"/>
    <property type="match status" value="2"/>
</dbReference>
<dbReference type="InterPro" id="IPR028098">
    <property type="entry name" value="Glyco_trans_4-like_N"/>
</dbReference>
<dbReference type="Pfam" id="PF13439">
    <property type="entry name" value="Glyco_transf_4"/>
    <property type="match status" value="1"/>
</dbReference>
<organism evidence="3 4">
    <name type="scientific">Asaccharospora irregularis DSM 2635</name>
    <dbReference type="NCBI Taxonomy" id="1121321"/>
    <lineage>
        <taxon>Bacteria</taxon>
        <taxon>Bacillati</taxon>
        <taxon>Bacillota</taxon>
        <taxon>Clostridia</taxon>
        <taxon>Peptostreptococcales</taxon>
        <taxon>Peptostreptococcaceae</taxon>
        <taxon>Asaccharospora</taxon>
    </lineage>
</organism>
<dbReference type="GO" id="GO:0016757">
    <property type="term" value="F:glycosyltransferase activity"/>
    <property type="evidence" value="ECO:0007669"/>
    <property type="project" value="TreeGrafter"/>
</dbReference>
<proteinExistence type="predicted"/>
<dbReference type="PANTHER" id="PTHR46401">
    <property type="entry name" value="GLYCOSYLTRANSFERASE WBBK-RELATED"/>
    <property type="match status" value="1"/>
</dbReference>